<keyword evidence="5" id="KW-0472">Membrane</keyword>
<reference evidence="6 7" key="1">
    <citation type="journal article" date="2016" name="Nat. Commun.">
        <title>Thousands of microbial genomes shed light on interconnected biogeochemical processes in an aquifer system.</title>
        <authorList>
            <person name="Anantharaman K."/>
            <person name="Brown C.T."/>
            <person name="Hug L.A."/>
            <person name="Sharon I."/>
            <person name="Castelle C.J."/>
            <person name="Probst A.J."/>
            <person name="Thomas B.C."/>
            <person name="Singh A."/>
            <person name="Wilkins M.J."/>
            <person name="Karaoz U."/>
            <person name="Brodie E.L."/>
            <person name="Williams K.H."/>
            <person name="Hubbard S.S."/>
            <person name="Banfield J.F."/>
        </authorList>
    </citation>
    <scope>NUCLEOTIDE SEQUENCE [LARGE SCALE GENOMIC DNA]</scope>
</reference>
<dbReference type="EMBL" id="MFJL01000008">
    <property type="protein sequence ID" value="OGG16726.1"/>
    <property type="molecule type" value="Genomic_DNA"/>
</dbReference>
<dbReference type="AlphaFoldDB" id="A0A1F5ZW58"/>
<evidence type="ECO:0000256" key="3">
    <source>
        <dbReference type="ARBA" id="ARBA00022692"/>
    </source>
</evidence>
<comment type="subcellular location">
    <subcellularLocation>
        <location evidence="1">Membrane</location>
        <topology evidence="1">Single-pass membrane protein</topology>
    </subcellularLocation>
</comment>
<comment type="similarity">
    <text evidence="2">Belongs to the LemA family.</text>
</comment>
<sequence>MIYIVLAIIVGVVFYILGFYNKLKTLEVQIQASLQEIGNQLKRQANLIPNLVDSVKGYLKHEKDIFKMLTDARTKVDQAAQSRRPEKIDQAQDAVSKVLSSLQILVESNPQIQASSLVSNLMNELRDTADKLMYARRTLIDLSAEYNTAIITIPGVWFASLFGFKPQKGLVIPTGGTFNEVTPPETENPKVKLD</sequence>
<evidence type="ECO:0000313" key="7">
    <source>
        <dbReference type="Proteomes" id="UP000176923"/>
    </source>
</evidence>
<dbReference type="SUPFAM" id="SSF140478">
    <property type="entry name" value="LemA-like"/>
    <property type="match status" value="1"/>
</dbReference>
<dbReference type="Proteomes" id="UP000176923">
    <property type="component" value="Unassembled WGS sequence"/>
</dbReference>
<dbReference type="STRING" id="1798382.A3D77_04790"/>
<keyword evidence="4" id="KW-1133">Transmembrane helix</keyword>
<dbReference type="Pfam" id="PF04011">
    <property type="entry name" value="LemA"/>
    <property type="match status" value="1"/>
</dbReference>
<organism evidence="6 7">
    <name type="scientific">Candidatus Gottesmanbacteria bacterium RIFCSPHIGHO2_02_FULL_39_11</name>
    <dbReference type="NCBI Taxonomy" id="1798382"/>
    <lineage>
        <taxon>Bacteria</taxon>
        <taxon>Candidatus Gottesmaniibacteriota</taxon>
    </lineage>
</organism>
<comment type="caution">
    <text evidence="6">The sequence shown here is derived from an EMBL/GenBank/DDBJ whole genome shotgun (WGS) entry which is preliminary data.</text>
</comment>
<evidence type="ECO:0008006" key="8">
    <source>
        <dbReference type="Google" id="ProtNLM"/>
    </source>
</evidence>
<evidence type="ECO:0000256" key="4">
    <source>
        <dbReference type="ARBA" id="ARBA00022989"/>
    </source>
</evidence>
<dbReference type="InterPro" id="IPR007156">
    <property type="entry name" value="MamQ_LemA"/>
</dbReference>
<gene>
    <name evidence="6" type="ORF">A3D77_04790</name>
</gene>
<dbReference type="Gene3D" id="1.20.1440.20">
    <property type="entry name" value="LemA-like domain"/>
    <property type="match status" value="1"/>
</dbReference>
<dbReference type="InterPro" id="IPR023353">
    <property type="entry name" value="LemA-like_dom_sf"/>
</dbReference>
<accession>A0A1F5ZW58</accession>
<protein>
    <recommendedName>
        <fullName evidence="8">LemA family protein</fullName>
    </recommendedName>
</protein>
<name>A0A1F5ZW58_9BACT</name>
<evidence type="ECO:0000256" key="5">
    <source>
        <dbReference type="ARBA" id="ARBA00023136"/>
    </source>
</evidence>
<dbReference type="PANTHER" id="PTHR34478:SF1">
    <property type="entry name" value="PROTEIN LEMA"/>
    <property type="match status" value="1"/>
</dbReference>
<evidence type="ECO:0000313" key="6">
    <source>
        <dbReference type="EMBL" id="OGG16726.1"/>
    </source>
</evidence>
<dbReference type="GO" id="GO:0016020">
    <property type="term" value="C:membrane"/>
    <property type="evidence" value="ECO:0007669"/>
    <property type="project" value="UniProtKB-SubCell"/>
</dbReference>
<dbReference type="PANTHER" id="PTHR34478">
    <property type="entry name" value="PROTEIN LEMA"/>
    <property type="match status" value="1"/>
</dbReference>
<proteinExistence type="inferred from homology"/>
<keyword evidence="3" id="KW-0812">Transmembrane</keyword>
<evidence type="ECO:0000256" key="2">
    <source>
        <dbReference type="ARBA" id="ARBA00008854"/>
    </source>
</evidence>
<evidence type="ECO:0000256" key="1">
    <source>
        <dbReference type="ARBA" id="ARBA00004167"/>
    </source>
</evidence>